<sequence length="77" mass="8835">MKYVDLNESVYVMCSNYPEIKSILRELGFDHITNAVMLNTVGKRMTIPKSALMKGIELNIIIERLEKEGYEVKGDIK</sequence>
<gene>
    <name evidence="2" type="ORF">SAMN05444401_2208</name>
</gene>
<dbReference type="EMBL" id="FQZO01000003">
    <property type="protein sequence ID" value="SHJ12368.1"/>
    <property type="molecule type" value="Genomic_DNA"/>
</dbReference>
<dbReference type="SUPFAM" id="SSF140683">
    <property type="entry name" value="SP0561-like"/>
    <property type="match status" value="1"/>
</dbReference>
<evidence type="ECO:0000259" key="1">
    <source>
        <dbReference type="Pfam" id="PF08984"/>
    </source>
</evidence>
<feature type="domain" description="DUF1858" evidence="1">
    <location>
        <begin position="5"/>
        <end position="61"/>
    </location>
</feature>
<name>A0A1M6GR40_9CLOT</name>
<dbReference type="InterPro" id="IPR038062">
    <property type="entry name" value="ScdA-like_N_sf"/>
</dbReference>
<dbReference type="RefSeq" id="WP_073006455.1">
    <property type="nucleotide sequence ID" value="NZ_FQZO01000003.1"/>
</dbReference>
<accession>A0A1M6GR40</accession>
<dbReference type="Gene3D" id="1.10.3910.10">
    <property type="entry name" value="SP0561-like"/>
    <property type="match status" value="1"/>
</dbReference>
<dbReference type="Proteomes" id="UP000184080">
    <property type="component" value="Unassembled WGS sequence"/>
</dbReference>
<dbReference type="InterPro" id="IPR015077">
    <property type="entry name" value="DUF1858"/>
</dbReference>
<organism evidence="2 3">
    <name type="scientific">Clostridium amylolyticum</name>
    <dbReference type="NCBI Taxonomy" id="1121298"/>
    <lineage>
        <taxon>Bacteria</taxon>
        <taxon>Bacillati</taxon>
        <taxon>Bacillota</taxon>
        <taxon>Clostridia</taxon>
        <taxon>Eubacteriales</taxon>
        <taxon>Clostridiaceae</taxon>
        <taxon>Clostridium</taxon>
    </lineage>
</organism>
<keyword evidence="3" id="KW-1185">Reference proteome</keyword>
<dbReference type="STRING" id="1121298.SAMN05444401_2208"/>
<dbReference type="Pfam" id="PF08984">
    <property type="entry name" value="DUF1858"/>
    <property type="match status" value="1"/>
</dbReference>
<evidence type="ECO:0000313" key="2">
    <source>
        <dbReference type="EMBL" id="SHJ12368.1"/>
    </source>
</evidence>
<dbReference type="OrthoDB" id="9769774at2"/>
<reference evidence="2 3" key="1">
    <citation type="submission" date="2016-11" db="EMBL/GenBank/DDBJ databases">
        <authorList>
            <person name="Jaros S."/>
            <person name="Januszkiewicz K."/>
            <person name="Wedrychowicz H."/>
        </authorList>
    </citation>
    <scope>NUCLEOTIDE SEQUENCE [LARGE SCALE GENOMIC DNA]</scope>
    <source>
        <strain evidence="2 3">DSM 21864</strain>
    </source>
</reference>
<dbReference type="AlphaFoldDB" id="A0A1M6GR40"/>
<evidence type="ECO:0000313" key="3">
    <source>
        <dbReference type="Proteomes" id="UP000184080"/>
    </source>
</evidence>
<protein>
    <recommendedName>
        <fullName evidence="1">DUF1858 domain-containing protein</fullName>
    </recommendedName>
</protein>
<proteinExistence type="predicted"/>